<dbReference type="Proteomes" id="UP000038830">
    <property type="component" value="Unassembled WGS sequence"/>
</dbReference>
<evidence type="ECO:0000256" key="4">
    <source>
        <dbReference type="ARBA" id="ARBA00022728"/>
    </source>
</evidence>
<evidence type="ECO:0000259" key="11">
    <source>
        <dbReference type="Pfam" id="PF22646"/>
    </source>
</evidence>
<keyword evidence="3" id="KW-0507">mRNA processing</keyword>
<feature type="region of interest" description="Disordered" evidence="10">
    <location>
        <begin position="1"/>
        <end position="127"/>
    </location>
</feature>
<evidence type="ECO:0000256" key="3">
    <source>
        <dbReference type="ARBA" id="ARBA00022664"/>
    </source>
</evidence>
<dbReference type="PROSITE" id="PS50077">
    <property type="entry name" value="HEAT_REPEAT"/>
    <property type="match status" value="1"/>
</dbReference>
<evidence type="ECO:0000256" key="7">
    <source>
        <dbReference type="ARBA" id="ARBA00023242"/>
    </source>
</evidence>
<dbReference type="GO" id="GO:0003729">
    <property type="term" value="F:mRNA binding"/>
    <property type="evidence" value="ECO:0007669"/>
    <property type="project" value="InterPro"/>
</dbReference>
<feature type="compositionally biased region" description="Basic and acidic residues" evidence="10">
    <location>
        <begin position="58"/>
        <end position="95"/>
    </location>
</feature>
<dbReference type="GO" id="GO:0005681">
    <property type="term" value="C:spliceosomal complex"/>
    <property type="evidence" value="ECO:0007669"/>
    <property type="project" value="UniProtKB-KW"/>
</dbReference>
<dbReference type="Gene3D" id="1.25.10.10">
    <property type="entry name" value="Leucine-rich Repeat Variant"/>
    <property type="match status" value="3"/>
</dbReference>
<evidence type="ECO:0000256" key="6">
    <source>
        <dbReference type="ARBA" id="ARBA00023187"/>
    </source>
</evidence>
<keyword evidence="4" id="KW-0747">Spliceosome</keyword>
<dbReference type="AlphaFoldDB" id="A0A0H5C7C9"/>
<dbReference type="InterPro" id="IPR011989">
    <property type="entry name" value="ARM-like"/>
</dbReference>
<evidence type="ECO:0000313" key="12">
    <source>
        <dbReference type="EMBL" id="CEP24185.1"/>
    </source>
</evidence>
<comment type="similarity">
    <text evidence="2">Belongs to the SF3B1 family.</text>
</comment>
<dbReference type="GO" id="GO:0000245">
    <property type="term" value="P:spliceosomal complex assembly"/>
    <property type="evidence" value="ECO:0007669"/>
    <property type="project" value="InterPro"/>
</dbReference>
<organism evidence="12 13">
    <name type="scientific">Cyberlindnera jadinii (strain ATCC 18201 / CBS 1600 / BCRC 20928 / JCM 3617 / NBRC 0987 / NRRL Y-1542)</name>
    <name type="common">Torula yeast</name>
    <name type="synonym">Candida utilis</name>
    <dbReference type="NCBI Taxonomy" id="983966"/>
    <lineage>
        <taxon>Eukaryota</taxon>
        <taxon>Fungi</taxon>
        <taxon>Dikarya</taxon>
        <taxon>Ascomycota</taxon>
        <taxon>Saccharomycotina</taxon>
        <taxon>Saccharomycetes</taxon>
        <taxon>Phaffomycetales</taxon>
        <taxon>Phaffomycetaceae</taxon>
        <taxon>Cyberlindnera</taxon>
    </lineage>
</organism>
<keyword evidence="5" id="KW-0677">Repeat</keyword>
<protein>
    <recommendedName>
        <fullName evidence="11">Phosphatase PP2A regulatory subunit A/Splicing factor 3B subunit 1-like HEAT repeat domain-containing protein</fullName>
    </recommendedName>
</protein>
<comment type="subcellular location">
    <subcellularLocation>
        <location evidence="1">Nucleus</location>
    </subcellularLocation>
</comment>
<evidence type="ECO:0000256" key="1">
    <source>
        <dbReference type="ARBA" id="ARBA00004123"/>
    </source>
</evidence>
<dbReference type="InterPro" id="IPR021133">
    <property type="entry name" value="HEAT_type_2"/>
</dbReference>
<evidence type="ECO:0000313" key="13">
    <source>
        <dbReference type="Proteomes" id="UP000038830"/>
    </source>
</evidence>
<gene>
    <name evidence="12" type="ORF">BN1211_4935</name>
</gene>
<evidence type="ECO:0000256" key="9">
    <source>
        <dbReference type="PROSITE-ProRule" id="PRU00103"/>
    </source>
</evidence>
<keyword evidence="7" id="KW-0539">Nucleus</keyword>
<dbReference type="FunFam" id="1.25.10.10:FF:000039">
    <property type="entry name" value="Splicing factor 3B subunit 1"/>
    <property type="match status" value="1"/>
</dbReference>
<feature type="repeat" description="HEAT" evidence="9">
    <location>
        <begin position="393"/>
        <end position="431"/>
    </location>
</feature>
<reference evidence="13" key="1">
    <citation type="journal article" date="2015" name="J. Biotechnol.">
        <title>The structure of the Cyberlindnera jadinii genome and its relation to Candida utilis analyzed by the occurrence of single nucleotide polymorphisms.</title>
        <authorList>
            <person name="Rupp O."/>
            <person name="Brinkrolf K."/>
            <person name="Buerth C."/>
            <person name="Kunigo M."/>
            <person name="Schneider J."/>
            <person name="Jaenicke S."/>
            <person name="Goesmann A."/>
            <person name="Puehler A."/>
            <person name="Jaeger K.-E."/>
            <person name="Ernst J.F."/>
        </authorList>
    </citation>
    <scope>NUCLEOTIDE SEQUENCE [LARGE SCALE GENOMIC DNA]</scope>
    <source>
        <strain evidence="13">ATCC 18201 / CBS 1600 / BCRC 20928 / JCM 3617 / NBRC 0987 / NRRL Y-1542</strain>
    </source>
</reference>
<dbReference type="Pfam" id="PF22646">
    <property type="entry name" value="PPP2R1A-like_HEAT"/>
    <property type="match status" value="1"/>
</dbReference>
<dbReference type="FunFam" id="1.25.10.10:FF:000069">
    <property type="entry name" value="Splicing factor 3B subunit 1"/>
    <property type="match status" value="1"/>
</dbReference>
<dbReference type="InterPro" id="IPR054573">
    <property type="entry name" value="PP2A/SF3B1-like_HEAT"/>
</dbReference>
<evidence type="ECO:0000256" key="5">
    <source>
        <dbReference type="ARBA" id="ARBA00022737"/>
    </source>
</evidence>
<keyword evidence="6" id="KW-0508">mRNA splicing</keyword>
<evidence type="ECO:0000256" key="8">
    <source>
        <dbReference type="ARBA" id="ARBA00038332"/>
    </source>
</evidence>
<evidence type="ECO:0000256" key="2">
    <source>
        <dbReference type="ARBA" id="ARBA00005754"/>
    </source>
</evidence>
<sequence length="1008" mass="113244">MSIQQKEIESLVREGEDFDPLSERKSRWAQDVSDYHKRRFERELSPERDPSLTDEQLAELREKENRSGAELKVRSRDAEKEEGPKAEDGDGDKTPPRRKARKRRWDVGAEGEGQGAGDGEGDERRVKKMHQKAEDLAMVEAEGYVIPEETRVSKALIRESLVTEVPGVKDLQFFKEQDSKYFGKLLDNKDEKDLSVDELKERKIMRLLLRVKNGTPASRKVAMRQIMDNATTFGAKALFNQILPLLLEKSLSDQERHLLVKVVDRVLYRLDDMIRPYTHKILVVISPLLIDQDYLTRKEGREIISNLAKAAGLQHMILTIRPDIDHDDEYVRNTTSRALAVVASSLGIPALLPFLNAVCHSKKSWQARHTGIKTIQQIAILVRCGVLPHLNGLVDCLINGLTDEQLSVRIITAQALSALAESSAPYGIESFEDTLEPIWNGIRRHRGKGLAAFLRCLGNMIPLMDSDYASYYTRELTRILVREFSSPDDEMKKTVLDVIRQCVATNGVEIKLLQTNLVPAFFQNFWVRRIALDRRISKSVVETSVVLAGRVGTQEIISRLLTTLKDESEPFRKMAVETIHQAVVNLGSTGLTERTEERLIDGMLVAFQEQTTMDGAILHGVAATISSMDSRVKPFVGAIVTIILHRLKNKTPEIRQQAADLISLIAPTLKSCDEIEILGKLSTVLYESLGEVYPEVLGSLLGALKAIATVVGINDIKPPANQILPTVTPILRNRHEKVQENSIGLVGLIADKGAEFVSPKEWMRICFELIDMLKSPKKSIRKTTNKTFGYIANAIGPQDVLVTLLNNLRVQERQLRVCTAVAIGIVAETCSPFTVLPALMNEYRTPEIHVQNGVLKAMAFMFEYIGVMSADYIYAVTPLLEDALTDRDQVHRQTAATAVRQIAIDCVGLGYDDAFIHLLNILLPNIYETSPHVIARILEGIEGIRNSVGPGVLLNYVWNGLFHPAKKVRKPFWKVYNSAYVQQLDSIVPYYPQLDDEKYRLDLFDAVI</sequence>
<accession>A0A0H5C7C9</accession>
<evidence type="ECO:0000256" key="10">
    <source>
        <dbReference type="SAM" id="MobiDB-lite"/>
    </source>
</evidence>
<dbReference type="EMBL" id="CDQK01000005">
    <property type="protein sequence ID" value="CEP24185.1"/>
    <property type="molecule type" value="Genomic_DNA"/>
</dbReference>
<dbReference type="SUPFAM" id="SSF48371">
    <property type="entry name" value="ARM repeat"/>
    <property type="match status" value="1"/>
</dbReference>
<name>A0A0H5C7C9_CYBJN</name>
<feature type="domain" description="Phosphatase PP2A regulatory subunit A/Splicing factor 3B subunit 1-like HEAT repeat" evidence="11">
    <location>
        <begin position="794"/>
        <end position="868"/>
    </location>
</feature>
<feature type="compositionally biased region" description="Basic and acidic residues" evidence="10">
    <location>
        <begin position="1"/>
        <end position="28"/>
    </location>
</feature>
<dbReference type="InterPro" id="IPR016024">
    <property type="entry name" value="ARM-type_fold"/>
</dbReference>
<comment type="similarity">
    <text evidence="8">Belongs to the phosphatase 2A regulatory subunit A family.</text>
</comment>
<proteinExistence type="inferred from homology"/>
<dbReference type="PANTHER" id="PTHR12097">
    <property type="entry name" value="SPLICING FACTOR 3B, SUBUNIT 1-RELATED"/>
    <property type="match status" value="1"/>
</dbReference>
<dbReference type="InterPro" id="IPR038737">
    <property type="entry name" value="SF3b_su1-like"/>
</dbReference>
<feature type="compositionally biased region" description="Basic and acidic residues" evidence="10">
    <location>
        <begin position="40"/>
        <end position="51"/>
    </location>
</feature>